<dbReference type="InterPro" id="IPR016032">
    <property type="entry name" value="Sig_transdc_resp-reg_C-effctor"/>
</dbReference>
<feature type="signal peptide" evidence="6">
    <location>
        <begin position="1"/>
        <end position="24"/>
    </location>
</feature>
<name>A0ABY7WCX2_9SPHI</name>
<dbReference type="InterPro" id="IPR036388">
    <property type="entry name" value="WH-like_DNA-bd_sf"/>
</dbReference>
<evidence type="ECO:0000313" key="8">
    <source>
        <dbReference type="EMBL" id="WDF67501.1"/>
    </source>
</evidence>
<keyword evidence="2" id="KW-0238">DNA-binding</keyword>
<evidence type="ECO:0000256" key="1">
    <source>
        <dbReference type="ARBA" id="ARBA00023015"/>
    </source>
</evidence>
<feature type="chain" id="PRO_5047351996" evidence="6">
    <location>
        <begin position="25"/>
        <end position="472"/>
    </location>
</feature>
<dbReference type="PANTHER" id="PTHR44688">
    <property type="entry name" value="DNA-BINDING TRANSCRIPTIONAL ACTIVATOR DEVR_DOSR"/>
    <property type="match status" value="1"/>
</dbReference>
<dbReference type="SMART" id="SM00421">
    <property type="entry name" value="HTH_LUXR"/>
    <property type="match status" value="1"/>
</dbReference>
<dbReference type="Pfam" id="PF00196">
    <property type="entry name" value="GerE"/>
    <property type="match status" value="1"/>
</dbReference>
<sequence length="472" mass="55214">MRFLYYFASCFSLFFLLPYGNLLAQTDTLPDFSQLNFKTIDNVHGLSAATNSNGDTWVRGIIPASLRGRSIILQIPSARLHDYALYLSRNNNLIQIHRNENGQEDNFPSRFPRFHIETSDSVYYLQFQDHAPQIAQVQLVDRQEFTSFESIRLFRIGLYYGLALMSVVFNFVFYLIFKDRRFITYCLLLLTTFISFFYEDGMFYYFSNGKWTLDYLMVWNNSVTALIALPFTKYFLDVHQFFRRYAKWFNYGAATLLAAALLFTLTDHIIFYISVYALCFLLTSICIGLAIRQFKRDVYARFLVLAFGLVVITAILFVLHTHIDSETYGWFDLGTFRLVSALEIISISFAIVYKVRALQDENEKNRQELDKYLRSIEQITIQEDHPTYSAAEVLLQETSDAQKKTVGERLKDRYDLTEREMDVLLCIWEGLTNKEIADRLFITVSTTKYHIGNLYVKLDVKNRNQVQTLRDV</sequence>
<evidence type="ECO:0000313" key="9">
    <source>
        <dbReference type="Proteomes" id="UP001221558"/>
    </source>
</evidence>
<feature type="domain" description="HTH luxR-type" evidence="7">
    <location>
        <begin position="409"/>
        <end position="472"/>
    </location>
</feature>
<dbReference type="CDD" id="cd06170">
    <property type="entry name" value="LuxR_C_like"/>
    <property type="match status" value="1"/>
</dbReference>
<keyword evidence="6" id="KW-0732">Signal</keyword>
<feature type="coiled-coil region" evidence="4">
    <location>
        <begin position="355"/>
        <end position="382"/>
    </location>
</feature>
<evidence type="ECO:0000259" key="7">
    <source>
        <dbReference type="PROSITE" id="PS50043"/>
    </source>
</evidence>
<dbReference type="EMBL" id="CP117880">
    <property type="protein sequence ID" value="WDF67501.1"/>
    <property type="molecule type" value="Genomic_DNA"/>
</dbReference>
<dbReference type="PRINTS" id="PR00038">
    <property type="entry name" value="HTHLUXR"/>
</dbReference>
<feature type="transmembrane region" description="Helical" evidence="5">
    <location>
        <begin position="335"/>
        <end position="355"/>
    </location>
</feature>
<dbReference type="InterPro" id="IPR000792">
    <property type="entry name" value="Tscrpt_reg_LuxR_C"/>
</dbReference>
<dbReference type="PANTHER" id="PTHR44688:SF16">
    <property type="entry name" value="DNA-BINDING TRANSCRIPTIONAL ACTIVATOR DEVR_DOSR"/>
    <property type="match status" value="1"/>
</dbReference>
<evidence type="ECO:0000256" key="6">
    <source>
        <dbReference type="SAM" id="SignalP"/>
    </source>
</evidence>
<feature type="transmembrane region" description="Helical" evidence="5">
    <location>
        <begin position="157"/>
        <end position="177"/>
    </location>
</feature>
<keyword evidence="5" id="KW-1133">Transmembrane helix</keyword>
<accession>A0ABY7WCX2</accession>
<keyword evidence="5" id="KW-0472">Membrane</keyword>
<evidence type="ECO:0000256" key="2">
    <source>
        <dbReference type="ARBA" id="ARBA00023125"/>
    </source>
</evidence>
<dbReference type="Pfam" id="PF07695">
    <property type="entry name" value="7TMR-DISM_7TM"/>
    <property type="match status" value="1"/>
</dbReference>
<feature type="transmembrane region" description="Helical" evidence="5">
    <location>
        <begin position="298"/>
        <end position="323"/>
    </location>
</feature>
<feature type="transmembrane region" description="Helical" evidence="5">
    <location>
        <begin position="248"/>
        <end position="265"/>
    </location>
</feature>
<evidence type="ECO:0000256" key="5">
    <source>
        <dbReference type="SAM" id="Phobius"/>
    </source>
</evidence>
<dbReference type="SUPFAM" id="SSF46894">
    <property type="entry name" value="C-terminal effector domain of the bipartite response regulators"/>
    <property type="match status" value="1"/>
</dbReference>
<protein>
    <submittedName>
        <fullName evidence="8">7TM diverse intracellular signaling domain-containing protein</fullName>
    </submittedName>
</protein>
<feature type="transmembrane region" description="Helical" evidence="5">
    <location>
        <begin position="182"/>
        <end position="198"/>
    </location>
</feature>
<keyword evidence="1" id="KW-0805">Transcription regulation</keyword>
<dbReference type="Proteomes" id="UP001221558">
    <property type="component" value="Chromosome"/>
</dbReference>
<dbReference type="InterPro" id="IPR011623">
    <property type="entry name" value="7TMR_DISM_rcpt_extracell_dom1"/>
</dbReference>
<dbReference type="RefSeq" id="WP_274266229.1">
    <property type="nucleotide sequence ID" value="NZ_CP117880.1"/>
</dbReference>
<keyword evidence="9" id="KW-1185">Reference proteome</keyword>
<feature type="transmembrane region" description="Helical" evidence="5">
    <location>
        <begin position="218"/>
        <end position="236"/>
    </location>
</feature>
<organism evidence="8 9">
    <name type="scientific">Sphingobacterium oryzagri</name>
    <dbReference type="NCBI Taxonomy" id="3025669"/>
    <lineage>
        <taxon>Bacteria</taxon>
        <taxon>Pseudomonadati</taxon>
        <taxon>Bacteroidota</taxon>
        <taxon>Sphingobacteriia</taxon>
        <taxon>Sphingobacteriales</taxon>
        <taxon>Sphingobacteriaceae</taxon>
        <taxon>Sphingobacterium</taxon>
    </lineage>
</organism>
<dbReference type="SUPFAM" id="SSF103473">
    <property type="entry name" value="MFS general substrate transporter"/>
    <property type="match status" value="1"/>
</dbReference>
<dbReference type="Gene3D" id="1.10.10.10">
    <property type="entry name" value="Winged helix-like DNA-binding domain superfamily/Winged helix DNA-binding domain"/>
    <property type="match status" value="1"/>
</dbReference>
<feature type="transmembrane region" description="Helical" evidence="5">
    <location>
        <begin position="271"/>
        <end position="291"/>
    </location>
</feature>
<keyword evidence="3" id="KW-0804">Transcription</keyword>
<keyword evidence="5" id="KW-0812">Transmembrane</keyword>
<keyword evidence="4" id="KW-0175">Coiled coil</keyword>
<dbReference type="PROSITE" id="PS50043">
    <property type="entry name" value="HTH_LUXR_2"/>
    <property type="match status" value="1"/>
</dbReference>
<evidence type="ECO:0000256" key="4">
    <source>
        <dbReference type="SAM" id="Coils"/>
    </source>
</evidence>
<gene>
    <name evidence="8" type="ORF">PQ465_14475</name>
</gene>
<proteinExistence type="predicted"/>
<dbReference type="InterPro" id="IPR036259">
    <property type="entry name" value="MFS_trans_sf"/>
</dbReference>
<evidence type="ECO:0000256" key="3">
    <source>
        <dbReference type="ARBA" id="ARBA00023163"/>
    </source>
</evidence>
<reference evidence="8 9" key="1">
    <citation type="submission" date="2023-02" db="EMBL/GenBank/DDBJ databases">
        <title>Genome sequence of Sphingobacterium sp. KACC 22765.</title>
        <authorList>
            <person name="Kim S."/>
            <person name="Heo J."/>
            <person name="Kwon S.-W."/>
        </authorList>
    </citation>
    <scope>NUCLEOTIDE SEQUENCE [LARGE SCALE GENOMIC DNA]</scope>
    <source>
        <strain evidence="8 9">KACC 22765</strain>
    </source>
</reference>